<evidence type="ECO:0000259" key="2">
    <source>
        <dbReference type="Pfam" id="PF13229"/>
    </source>
</evidence>
<evidence type="ECO:0000313" key="4">
    <source>
        <dbReference type="EMBL" id="MFD2028449.1"/>
    </source>
</evidence>
<dbReference type="PANTHER" id="PTHR36453">
    <property type="entry name" value="SECRETED PROTEIN-RELATED"/>
    <property type="match status" value="1"/>
</dbReference>
<comment type="caution">
    <text evidence="4">The sequence shown here is derived from an EMBL/GenBank/DDBJ whole genome shotgun (WGS) entry which is preliminary data.</text>
</comment>
<dbReference type="PANTHER" id="PTHR36453:SF1">
    <property type="entry name" value="RIGHT HANDED BETA HELIX DOMAIN-CONTAINING PROTEIN"/>
    <property type="match status" value="1"/>
</dbReference>
<sequence length="631" mass="69856">MSRQWIRNSTVAVAALSLVATTMAGGGIAFDRLTSVVTSGACPELYVAPTGNDQGKGSQDDPWKTVAKARDHIREMGLNSENRMKCDVTVNLAAGEYPVTETIEFTEQDSGGGGHQVVYRSADGPGKANLVGAEEITGWEPHEDGIYKAKVDPGQAFHTLFEDGERSEMARYPNRTSEDTHAPYLFSVLGEPEKEAVRSWLYWEDGDWDPAWDDTPDHNPLKDAQVTVWSGGSWSWFTDTVPIIGQDYRKNFATLQHWTRYAMVNSRSGSRYYIQNAMAFLDQPGEYYLDKDAGELYYKPRGDMDDVTIMRPTVAKVIDIKGASPEDRAHDITFDGIGLQYSDFVDWYRSGWISAGDSGEVHKYPEYDRQIEMPRNRFGAITLENTSNITLTGMHLRDTGYHAVYALFANDHLTVENSLMENLGADGIKVEGGWPGEGDLSHDHTFRNLYIYRVGELVPGDSAGIELMGTGGNTVEHVHVKHSSRYGISLESRPEVVDGDQYTDDNTFRYIRIDEAGLDSGDMGAFYTYGVANQEPHPIKNTVDQMVIGDVIPDPAGAMPDSGTRGVHMDAGGCGFSFSNIEVGETTDQSYQSYRCNDVTNGNWEDGFDAGQMEYDLIGVTDTFPYPTPKG</sequence>
<organism evidence="4 5">
    <name type="scientific">Promicromonospora aerolata</name>
    <dbReference type="NCBI Taxonomy" id="195749"/>
    <lineage>
        <taxon>Bacteria</taxon>
        <taxon>Bacillati</taxon>
        <taxon>Actinomycetota</taxon>
        <taxon>Actinomycetes</taxon>
        <taxon>Micrococcales</taxon>
        <taxon>Promicromonosporaceae</taxon>
        <taxon>Promicromonospora</taxon>
    </lineage>
</organism>
<dbReference type="InterPro" id="IPR006626">
    <property type="entry name" value="PbH1"/>
</dbReference>
<evidence type="ECO:0000259" key="3">
    <source>
        <dbReference type="Pfam" id="PF21231"/>
    </source>
</evidence>
<evidence type="ECO:0000256" key="1">
    <source>
        <dbReference type="SAM" id="SignalP"/>
    </source>
</evidence>
<evidence type="ECO:0000313" key="5">
    <source>
        <dbReference type="Proteomes" id="UP001597338"/>
    </source>
</evidence>
<gene>
    <name evidence="4" type="ORF">ACFSL2_23365</name>
</gene>
<dbReference type="RefSeq" id="WP_377200135.1">
    <property type="nucleotide sequence ID" value="NZ_JBHUHF010000001.1"/>
</dbReference>
<name>A0ABW4VFB9_9MICO</name>
<proteinExistence type="predicted"/>
<dbReference type="InterPro" id="IPR039448">
    <property type="entry name" value="Beta_helix"/>
</dbReference>
<keyword evidence="1" id="KW-0732">Signal</keyword>
<reference evidence="5" key="1">
    <citation type="journal article" date="2019" name="Int. J. Syst. Evol. Microbiol.">
        <title>The Global Catalogue of Microorganisms (GCM) 10K type strain sequencing project: providing services to taxonomists for standard genome sequencing and annotation.</title>
        <authorList>
            <consortium name="The Broad Institute Genomics Platform"/>
            <consortium name="The Broad Institute Genome Sequencing Center for Infectious Disease"/>
            <person name="Wu L."/>
            <person name="Ma J."/>
        </authorList>
    </citation>
    <scope>NUCLEOTIDE SEQUENCE [LARGE SCALE GENOMIC DNA]</scope>
    <source>
        <strain evidence="5">CCM 7043</strain>
    </source>
</reference>
<dbReference type="EMBL" id="JBHUHF010000001">
    <property type="protein sequence ID" value="MFD2028449.1"/>
    <property type="molecule type" value="Genomic_DNA"/>
</dbReference>
<dbReference type="InterPro" id="IPR048482">
    <property type="entry name" value="GH141_ins"/>
</dbReference>
<dbReference type="SMART" id="SM00710">
    <property type="entry name" value="PbH1"/>
    <property type="match status" value="5"/>
</dbReference>
<feature type="domain" description="GH141-like insertion" evidence="3">
    <location>
        <begin position="258"/>
        <end position="301"/>
    </location>
</feature>
<dbReference type="Pfam" id="PF13229">
    <property type="entry name" value="Beta_helix"/>
    <property type="match status" value="1"/>
</dbReference>
<dbReference type="InterPro" id="IPR011050">
    <property type="entry name" value="Pectin_lyase_fold/virulence"/>
</dbReference>
<feature type="signal peptide" evidence="1">
    <location>
        <begin position="1"/>
        <end position="24"/>
    </location>
</feature>
<dbReference type="Proteomes" id="UP001597338">
    <property type="component" value="Unassembled WGS sequence"/>
</dbReference>
<accession>A0ABW4VFB9</accession>
<dbReference type="InterPro" id="IPR012334">
    <property type="entry name" value="Pectin_lyas_fold"/>
</dbReference>
<dbReference type="Pfam" id="PF21231">
    <property type="entry name" value="GH141_M"/>
    <property type="match status" value="1"/>
</dbReference>
<dbReference type="Gene3D" id="2.160.20.10">
    <property type="entry name" value="Single-stranded right-handed beta-helix, Pectin lyase-like"/>
    <property type="match status" value="2"/>
</dbReference>
<keyword evidence="5" id="KW-1185">Reference proteome</keyword>
<dbReference type="SUPFAM" id="SSF51126">
    <property type="entry name" value="Pectin lyase-like"/>
    <property type="match status" value="1"/>
</dbReference>
<feature type="domain" description="Right handed beta helix" evidence="2">
    <location>
        <begin position="380"/>
        <end position="522"/>
    </location>
</feature>
<feature type="chain" id="PRO_5045300554" evidence="1">
    <location>
        <begin position="25"/>
        <end position="631"/>
    </location>
</feature>
<protein>
    <submittedName>
        <fullName evidence="4">Right-handed parallel beta-helix repeat-containing protein</fullName>
    </submittedName>
</protein>